<proteinExistence type="predicted"/>
<gene>
    <name evidence="1" type="ORF">CathTA2_0707</name>
    <name evidence="2" type="ORF">HUR95_00635</name>
</gene>
<dbReference type="Proteomes" id="UP000010716">
    <property type="component" value="Unassembled WGS sequence"/>
</dbReference>
<sequence length="197" mass="21608">MAYNTREIIRDVRKNPIPQYFNETENQYQPVTGDKAPYTQIVDVNGNPISSENRLPVDAQLSGSFNAVVFEYLNSTLNLNTVGNRWYGANAVTGTTNRRPADVSRFSKKLVYVKNNYNVTAYVIVNFYKDVEPFSGSAHGPFIYRAVDVEPVPAGAAAIFSIDTEPKMGLPAIGLGVNIWADNPTEGSIDIVLIGGV</sequence>
<dbReference type="RefSeq" id="WP_007503162.1">
    <property type="nucleotide sequence ID" value="NZ_AFCE01000085.1"/>
</dbReference>
<keyword evidence="4" id="KW-1185">Reference proteome</keyword>
<dbReference type="EMBL" id="CP082237">
    <property type="protein sequence ID" value="QZT33981.1"/>
    <property type="molecule type" value="Genomic_DNA"/>
</dbReference>
<organism evidence="1 3">
    <name type="scientific">Caldalkalibacillus thermarum (strain TA2.A1)</name>
    <dbReference type="NCBI Taxonomy" id="986075"/>
    <lineage>
        <taxon>Bacteria</taxon>
        <taxon>Bacillati</taxon>
        <taxon>Bacillota</taxon>
        <taxon>Bacilli</taxon>
        <taxon>Bacillales</taxon>
        <taxon>Bacillaceae</taxon>
        <taxon>Caldalkalibacillus</taxon>
    </lineage>
</organism>
<evidence type="ECO:0000313" key="3">
    <source>
        <dbReference type="Proteomes" id="UP000010716"/>
    </source>
</evidence>
<reference evidence="2 4" key="2">
    <citation type="journal article" date="2020" name="Extremophiles">
        <title>Genomic analysis of Caldalkalibacillus thermarum TA2.A1 reveals aerobic alkaliphilic metabolism and evolutionary hallmarks linking alkaliphilic bacteria and plant life.</title>
        <authorList>
            <person name="de Jong S.I."/>
            <person name="van den Broek M.A."/>
            <person name="Merkel A.Y."/>
            <person name="de la Torre Cortes P."/>
            <person name="Kalamorz F."/>
            <person name="Cook G.M."/>
            <person name="van Loosdrecht M.C.M."/>
            <person name="McMillan D.G.G."/>
        </authorList>
    </citation>
    <scope>NUCLEOTIDE SEQUENCE [LARGE SCALE GENOMIC DNA]</scope>
    <source>
        <strain evidence="2 4">TA2.A1</strain>
    </source>
</reference>
<reference evidence="2" key="3">
    <citation type="submission" date="2021-08" db="EMBL/GenBank/DDBJ databases">
        <authorList>
            <person name="de Jong S."/>
            <person name="van den Broek M."/>
            <person name="Merkel A."/>
            <person name="de la Torre Cortes P."/>
            <person name="Kalamorz F."/>
            <person name="Cook G."/>
            <person name="van Loosdrecht M."/>
            <person name="McMillan D."/>
        </authorList>
    </citation>
    <scope>NUCLEOTIDE SEQUENCE</scope>
    <source>
        <strain evidence="2">TA2.A1</strain>
    </source>
</reference>
<dbReference type="OrthoDB" id="9809583at2"/>
<evidence type="ECO:0000313" key="4">
    <source>
        <dbReference type="Proteomes" id="UP000825179"/>
    </source>
</evidence>
<dbReference type="EMBL" id="AFCE01000085">
    <property type="protein sequence ID" value="EGL83740.1"/>
    <property type="molecule type" value="Genomic_DNA"/>
</dbReference>
<name>F5L4J4_CALTT</name>
<dbReference type="AlphaFoldDB" id="F5L4J4"/>
<evidence type="ECO:0000313" key="2">
    <source>
        <dbReference type="EMBL" id="QZT33981.1"/>
    </source>
</evidence>
<protein>
    <submittedName>
        <fullName evidence="1">Uncharacterized protein</fullName>
    </submittedName>
</protein>
<reference evidence="1 3" key="1">
    <citation type="journal article" date="2011" name="J. Bacteriol.">
        <title>Draft genome sequence of the thermoalkaliphilic Caldalkalibacillus thermarum strain TA2.A1.</title>
        <authorList>
            <person name="Kalamorz F."/>
            <person name="Keis S."/>
            <person name="McMillan D.G."/>
            <person name="Olsson K."/>
            <person name="Stanton J.A."/>
            <person name="Stockwell P."/>
            <person name="Black M.A."/>
            <person name="Klingeman D.M."/>
            <person name="Land M.L."/>
            <person name="Han C.S."/>
            <person name="Martin S.L."/>
            <person name="Becher S.A."/>
            <person name="Peddie C.J."/>
            <person name="Morgan H.W."/>
            <person name="Matthies D."/>
            <person name="Preiss L."/>
            <person name="Meier T."/>
            <person name="Brown S.D."/>
            <person name="Cook G.M."/>
        </authorList>
    </citation>
    <scope>NUCLEOTIDE SEQUENCE [LARGE SCALE GENOMIC DNA]</scope>
    <source>
        <strain evidence="1 3">TA2.A1</strain>
    </source>
</reference>
<accession>F5L4J4</accession>
<dbReference type="KEGG" id="cthu:HUR95_00635"/>
<dbReference type="Proteomes" id="UP000825179">
    <property type="component" value="Chromosome"/>
</dbReference>
<evidence type="ECO:0000313" key="1">
    <source>
        <dbReference type="EMBL" id="EGL83740.1"/>
    </source>
</evidence>